<gene>
    <name evidence="1" type="ORF">VSS16_26955</name>
</gene>
<dbReference type="EMBL" id="JAYMRP010000029">
    <property type="protein sequence ID" value="MFB8776335.1"/>
    <property type="molecule type" value="Genomic_DNA"/>
</dbReference>
<comment type="caution">
    <text evidence="1">The sequence shown here is derived from an EMBL/GenBank/DDBJ whole genome shotgun (WGS) entry which is preliminary data.</text>
</comment>
<dbReference type="RefSeq" id="WP_376734882.1">
    <property type="nucleotide sequence ID" value="NZ_JAYMRP010000029.1"/>
</dbReference>
<protein>
    <submittedName>
        <fullName evidence="1">Uncharacterized protein</fullName>
    </submittedName>
</protein>
<accession>A0ABV5EHJ9</accession>
<proteinExistence type="predicted"/>
<evidence type="ECO:0000313" key="1">
    <source>
        <dbReference type="EMBL" id="MFB8776335.1"/>
    </source>
</evidence>
<sequence length="136" mass="13977">MQRLNRLATEAAGGDHHLRVIQLPVSLVMDGHFTEALRGSGPIGAANEVGWDVHASAPLRGGELPHLATPEIAELISPGAEVAAACLIAVASCPGVSKVLLATSDPACWADALAAVRAEVSRDTLRTVLDVLAACD</sequence>
<organism evidence="1 2">
    <name type="scientific">Streptomyces broussonetiae</name>
    <dbReference type="NCBI Taxonomy" id="2686304"/>
    <lineage>
        <taxon>Bacteria</taxon>
        <taxon>Bacillati</taxon>
        <taxon>Actinomycetota</taxon>
        <taxon>Actinomycetes</taxon>
        <taxon>Kitasatosporales</taxon>
        <taxon>Streptomycetaceae</taxon>
        <taxon>Streptomyces</taxon>
    </lineage>
</organism>
<evidence type="ECO:0000313" key="2">
    <source>
        <dbReference type="Proteomes" id="UP001585080"/>
    </source>
</evidence>
<name>A0ABV5EHJ9_9ACTN</name>
<reference evidence="1 2" key="1">
    <citation type="submission" date="2024-01" db="EMBL/GenBank/DDBJ databases">
        <title>Genome mining of biosynthetic gene clusters to explore secondary metabolites of Streptomyces sp.</title>
        <authorList>
            <person name="Baig A."/>
            <person name="Ajitkumar Shintre N."/>
            <person name="Kumar H."/>
            <person name="Anbarasu A."/>
            <person name="Ramaiah S."/>
        </authorList>
    </citation>
    <scope>NUCLEOTIDE SEQUENCE [LARGE SCALE GENOMIC DNA]</scope>
    <source>
        <strain evidence="1 2">A57</strain>
    </source>
</reference>
<keyword evidence="2" id="KW-1185">Reference proteome</keyword>
<dbReference type="Proteomes" id="UP001585080">
    <property type="component" value="Unassembled WGS sequence"/>
</dbReference>